<feature type="region of interest" description="Disordered" evidence="1">
    <location>
        <begin position="377"/>
        <end position="415"/>
    </location>
</feature>
<feature type="compositionally biased region" description="Basic and acidic residues" evidence="1">
    <location>
        <begin position="587"/>
        <end position="597"/>
    </location>
</feature>
<feature type="compositionally biased region" description="Basic and acidic residues" evidence="1">
    <location>
        <begin position="561"/>
        <end position="571"/>
    </location>
</feature>
<feature type="compositionally biased region" description="Low complexity" evidence="1">
    <location>
        <begin position="171"/>
        <end position="181"/>
    </location>
</feature>
<dbReference type="AlphaFoldDB" id="U6G6V0"/>
<name>U6G6V0_9EIME</name>
<dbReference type="Proteomes" id="UP000018201">
    <property type="component" value="Unassembled WGS sequence"/>
</dbReference>
<feature type="compositionally biased region" description="Basic and acidic residues" evidence="1">
    <location>
        <begin position="236"/>
        <end position="246"/>
    </location>
</feature>
<feature type="region of interest" description="Disordered" evidence="1">
    <location>
        <begin position="1"/>
        <end position="310"/>
    </location>
</feature>
<reference evidence="2" key="2">
    <citation type="submission" date="2013-10" db="EMBL/GenBank/DDBJ databases">
        <authorList>
            <person name="Aslett M."/>
        </authorList>
    </citation>
    <scope>NUCLEOTIDE SEQUENCE [LARGE SCALE GENOMIC DNA]</scope>
    <source>
        <strain evidence="2">Houghton</strain>
    </source>
</reference>
<evidence type="ECO:0000256" key="1">
    <source>
        <dbReference type="SAM" id="MobiDB-lite"/>
    </source>
</evidence>
<feature type="compositionally biased region" description="Polar residues" evidence="1">
    <location>
        <begin position="225"/>
        <end position="235"/>
    </location>
</feature>
<feature type="compositionally biased region" description="Low complexity" evidence="1">
    <location>
        <begin position="10"/>
        <end position="31"/>
    </location>
</feature>
<feature type="compositionally biased region" description="Polar residues" evidence="1">
    <location>
        <begin position="69"/>
        <end position="86"/>
    </location>
</feature>
<dbReference type="OrthoDB" id="332971at2759"/>
<feature type="compositionally biased region" description="Low complexity" evidence="1">
    <location>
        <begin position="396"/>
        <end position="412"/>
    </location>
</feature>
<keyword evidence="3" id="KW-1185">Reference proteome</keyword>
<feature type="compositionally biased region" description="Low complexity" evidence="1">
    <location>
        <begin position="830"/>
        <end position="856"/>
    </location>
</feature>
<feature type="compositionally biased region" description="Basic and acidic residues" evidence="1">
    <location>
        <begin position="128"/>
        <end position="139"/>
    </location>
</feature>
<dbReference type="EMBL" id="HG691204">
    <property type="protein sequence ID" value="CDI75905.1"/>
    <property type="molecule type" value="Genomic_DNA"/>
</dbReference>
<feature type="compositionally biased region" description="Polar residues" evidence="1">
    <location>
        <begin position="265"/>
        <end position="290"/>
    </location>
</feature>
<feature type="region of interest" description="Disordered" evidence="1">
    <location>
        <begin position="561"/>
        <end position="616"/>
    </location>
</feature>
<gene>
    <name evidence="2" type="ORF">EPH_0006530</name>
</gene>
<feature type="compositionally biased region" description="Basic and acidic residues" evidence="1">
    <location>
        <begin position="189"/>
        <end position="206"/>
    </location>
</feature>
<feature type="region of interest" description="Disordered" evidence="1">
    <location>
        <begin position="803"/>
        <end position="877"/>
    </location>
</feature>
<dbReference type="VEuPathDB" id="ToxoDB:EPH_0006530"/>
<organism evidence="2 3">
    <name type="scientific">Eimeria praecox</name>
    <dbReference type="NCBI Taxonomy" id="51316"/>
    <lineage>
        <taxon>Eukaryota</taxon>
        <taxon>Sar</taxon>
        <taxon>Alveolata</taxon>
        <taxon>Apicomplexa</taxon>
        <taxon>Conoidasida</taxon>
        <taxon>Coccidia</taxon>
        <taxon>Eucoccidiorida</taxon>
        <taxon>Eimeriorina</taxon>
        <taxon>Eimeriidae</taxon>
        <taxon>Eimeria</taxon>
    </lineage>
</organism>
<evidence type="ECO:0000313" key="2">
    <source>
        <dbReference type="EMBL" id="CDI75905.1"/>
    </source>
</evidence>
<reference evidence="2" key="1">
    <citation type="submission" date="2013-10" db="EMBL/GenBank/DDBJ databases">
        <title>Genomic analysis of the causative agents of coccidiosis in chickens.</title>
        <authorList>
            <person name="Reid A.J."/>
            <person name="Blake D."/>
            <person name="Billington K."/>
            <person name="Browne H."/>
            <person name="Dunn M."/>
            <person name="Hung S."/>
            <person name="Kawahara F."/>
            <person name="Miranda-Saavedra D."/>
            <person name="Mourier T."/>
            <person name="Nagra H."/>
            <person name="Otto T.D."/>
            <person name="Rawlings N."/>
            <person name="Sanchez A."/>
            <person name="Sanders M."/>
            <person name="Subramaniam C."/>
            <person name="Tay Y."/>
            <person name="Dear P."/>
            <person name="Doerig C."/>
            <person name="Gruber A."/>
            <person name="Parkinson J."/>
            <person name="Shirley M."/>
            <person name="Wan K.L."/>
            <person name="Berriman M."/>
            <person name="Tomley F."/>
            <person name="Pain A."/>
        </authorList>
    </citation>
    <scope>NUCLEOTIDE SEQUENCE [LARGE SCALE GENOMIC DNA]</scope>
    <source>
        <strain evidence="2">Houghton</strain>
    </source>
</reference>
<accession>U6G6V0</accession>
<evidence type="ECO:0000313" key="3">
    <source>
        <dbReference type="Proteomes" id="UP000018201"/>
    </source>
</evidence>
<proteinExistence type="predicted"/>
<sequence length="877" mass="91544">MSVPPPPPAASSIGKKALGLKLSPPKKLSQLRAPKLPPVLPTAGAPKPLLASRGPPAAAAKAAPDVENVSDSDSQQKGVSPKSNESPKGASACSKKPFRTLSGSSVVEEGGPQSRGPRASMELPSSGTEEHSDPLDKLKRGGGPSSKQPLKQPEGAPRPPSSLPVKTSAESGLSSPKSNSSGEAEEDLKEGGRGETDDSKEGETAAKGRPPKKGGPRAPPASFVGKTNSQVSTSLTEKKPNKEDGSQPHASSEANHPASGAPTLGKQQSQHLQGGPNNSRGGPLQRSASLQERERDSQSGPSPDPYSPLIQQVFSKGWGEVEAPSELLGAPGGPPVNYAVTTGPLTLTYCFLSLQQQQQQQQQQQIMLGSPVGIPLGLTATYQPGPPPQMPSVGHQQQQQEQQQQQQQQQQQSPSKINLHFDLIPADAMMGDGEESEESDLEGLDHRWGMVWSDSRWAKVPSEQRYNPPPPLVSPRYVRVSGTNRLGISGPSYRSLYTRPRRYKMGNTYCKHYQLPTVSSLLRAAMPEFLRKRPIKIMTEGGCRFLHANASIPVNIQRVQTDKTEQQEGRSEAVAGAATEANINSEQAHKLIKKTEDSSPPPPLPQQAQQAHDPQCVHARLSQGATFTHECHTGMGAPPYASPHAHLFPSTPPYPVLFSGGPQHAASSLLPSTQMGALATPTPLVVPSYLQPGYPVGWGAPGGSFPSFVAHVDPAGAPGVCSNGHEEAPNGRLGYPSGSNPAGVFVPTPVGFHAPCAAIQQQVGQGSCGGPIHSAGHCCAQGPCSSCHVQPGLQIVASLSTNPKTAQDGCMQPSGGKGTPTATASAESHGGAPATGAPDATGPRTPTEATEAAATPSLGGEQRSSRKNSVAHAKALW</sequence>
<protein>
    <submittedName>
        <fullName evidence="2">Uncharacterized protein</fullName>
    </submittedName>
</protein>